<dbReference type="SUPFAM" id="SSF52113">
    <property type="entry name" value="BRCT domain"/>
    <property type="match status" value="1"/>
</dbReference>
<dbReference type="SUPFAM" id="SSF47781">
    <property type="entry name" value="RuvA domain 2-like"/>
    <property type="match status" value="1"/>
</dbReference>
<organism evidence="4">
    <name type="scientific">marine sediment metagenome</name>
    <dbReference type="NCBI Taxonomy" id="412755"/>
    <lineage>
        <taxon>unclassified sequences</taxon>
        <taxon>metagenomes</taxon>
        <taxon>ecological metagenomes</taxon>
    </lineage>
</organism>
<keyword evidence="1" id="KW-0227">DNA damage</keyword>
<accession>X1LEE4</accession>
<gene>
    <name evidence="4" type="ORF">S06H3_21241</name>
</gene>
<name>X1LEE4_9ZZZZ</name>
<dbReference type="InterPro" id="IPR001357">
    <property type="entry name" value="BRCT_dom"/>
</dbReference>
<evidence type="ECO:0000313" key="4">
    <source>
        <dbReference type="EMBL" id="GAI04226.1"/>
    </source>
</evidence>
<dbReference type="GO" id="GO:0006281">
    <property type="term" value="P:DNA repair"/>
    <property type="evidence" value="ECO:0007669"/>
    <property type="project" value="UniProtKB-KW"/>
</dbReference>
<dbReference type="Gene3D" id="1.10.150.20">
    <property type="entry name" value="5' to 3' exonuclease, C-terminal subdomain"/>
    <property type="match status" value="1"/>
</dbReference>
<evidence type="ECO:0000256" key="1">
    <source>
        <dbReference type="ARBA" id="ARBA00022763"/>
    </source>
</evidence>
<dbReference type="EMBL" id="BARV01011127">
    <property type="protein sequence ID" value="GAI04226.1"/>
    <property type="molecule type" value="Genomic_DNA"/>
</dbReference>
<dbReference type="AlphaFoldDB" id="X1LEE4"/>
<evidence type="ECO:0000259" key="3">
    <source>
        <dbReference type="PROSITE" id="PS50172"/>
    </source>
</evidence>
<dbReference type="Gene3D" id="3.40.50.10190">
    <property type="entry name" value="BRCT domain"/>
    <property type="match status" value="1"/>
</dbReference>
<dbReference type="Pfam" id="PF00533">
    <property type="entry name" value="BRCT"/>
    <property type="match status" value="1"/>
</dbReference>
<proteinExistence type="predicted"/>
<dbReference type="Pfam" id="PF12826">
    <property type="entry name" value="HHH_2"/>
    <property type="match status" value="1"/>
</dbReference>
<dbReference type="InterPro" id="IPR036420">
    <property type="entry name" value="BRCT_dom_sf"/>
</dbReference>
<sequence length="150" mass="16824">EETAIDLANYFGSLKNLAKTDLKVLEKLRDIGPKISVSIYNWFRNKSNIKLLEKLKKYGVKTQWTKPAAQVRPARLALEGKVFVLTGSLNSMSRDEAKIKIRVLGGSISQSAGKKTDFLVLGKDPGLKYKQAKKLGIKILSEQEFLKMLK</sequence>
<dbReference type="PROSITE" id="PS50172">
    <property type="entry name" value="BRCT"/>
    <property type="match status" value="1"/>
</dbReference>
<evidence type="ECO:0000256" key="2">
    <source>
        <dbReference type="ARBA" id="ARBA00023204"/>
    </source>
</evidence>
<dbReference type="InterPro" id="IPR041663">
    <property type="entry name" value="DisA/LigA_HHH"/>
</dbReference>
<feature type="non-terminal residue" evidence="4">
    <location>
        <position position="1"/>
    </location>
</feature>
<comment type="caution">
    <text evidence="4">The sequence shown here is derived from an EMBL/GenBank/DDBJ whole genome shotgun (WGS) entry which is preliminary data.</text>
</comment>
<feature type="domain" description="BRCT" evidence="3">
    <location>
        <begin position="73"/>
        <end position="150"/>
    </location>
</feature>
<dbReference type="CDD" id="cd17748">
    <property type="entry name" value="BRCT_DNA_ligase_like"/>
    <property type="match status" value="1"/>
</dbReference>
<protein>
    <recommendedName>
        <fullName evidence="3">BRCT domain-containing protein</fullName>
    </recommendedName>
</protein>
<dbReference type="InterPro" id="IPR010994">
    <property type="entry name" value="RuvA_2-like"/>
</dbReference>
<dbReference type="SMART" id="SM00292">
    <property type="entry name" value="BRCT"/>
    <property type="match status" value="1"/>
</dbReference>
<keyword evidence="2" id="KW-0234">DNA repair</keyword>
<reference evidence="4" key="1">
    <citation type="journal article" date="2014" name="Front. Microbiol.">
        <title>High frequency of phylogenetically diverse reductive dehalogenase-homologous genes in deep subseafloor sedimentary metagenomes.</title>
        <authorList>
            <person name="Kawai M."/>
            <person name="Futagami T."/>
            <person name="Toyoda A."/>
            <person name="Takaki Y."/>
            <person name="Nishi S."/>
            <person name="Hori S."/>
            <person name="Arai W."/>
            <person name="Tsubouchi T."/>
            <person name="Morono Y."/>
            <person name="Uchiyama I."/>
            <person name="Ito T."/>
            <person name="Fujiyama A."/>
            <person name="Inagaki F."/>
            <person name="Takami H."/>
        </authorList>
    </citation>
    <scope>NUCLEOTIDE SEQUENCE</scope>
    <source>
        <strain evidence="4">Expedition CK06-06</strain>
    </source>
</reference>